<reference evidence="7 8" key="1">
    <citation type="submission" date="2018-04" db="EMBL/GenBank/DDBJ databases">
        <title>Camelliibacillus theae gen. nov., sp. nov., isolated from Pu'er tea.</title>
        <authorList>
            <person name="Niu L."/>
        </authorList>
    </citation>
    <scope>NUCLEOTIDE SEQUENCE [LARGE SCALE GENOMIC DNA]</scope>
    <source>
        <strain evidence="7 8">T8</strain>
    </source>
</reference>
<dbReference type="PANTHER" id="PTHR42852:SF6">
    <property type="entry name" value="THIOL:DISULFIDE INTERCHANGE PROTEIN DSBE"/>
    <property type="match status" value="1"/>
</dbReference>
<evidence type="ECO:0000256" key="3">
    <source>
        <dbReference type="ARBA" id="ARBA00022968"/>
    </source>
</evidence>
<evidence type="ECO:0000256" key="1">
    <source>
        <dbReference type="ARBA" id="ARBA00004196"/>
    </source>
</evidence>
<accession>A0A2U1JYM7</accession>
<keyword evidence="3" id="KW-0735">Signal-anchor</keyword>
<dbReference type="GO" id="GO:0017004">
    <property type="term" value="P:cytochrome complex assembly"/>
    <property type="evidence" value="ECO:0007669"/>
    <property type="project" value="UniProtKB-KW"/>
</dbReference>
<dbReference type="InterPro" id="IPR000866">
    <property type="entry name" value="AhpC/TSA"/>
</dbReference>
<dbReference type="PROSITE" id="PS51352">
    <property type="entry name" value="THIOREDOXIN_2"/>
    <property type="match status" value="1"/>
</dbReference>
<keyword evidence="4" id="KW-1015">Disulfide bond</keyword>
<dbReference type="NCBIfam" id="NF002854">
    <property type="entry name" value="PRK03147.1"/>
    <property type="match status" value="1"/>
</dbReference>
<evidence type="ECO:0000256" key="4">
    <source>
        <dbReference type="ARBA" id="ARBA00023157"/>
    </source>
</evidence>
<dbReference type="GO" id="GO:0016209">
    <property type="term" value="F:antioxidant activity"/>
    <property type="evidence" value="ECO:0007669"/>
    <property type="project" value="InterPro"/>
</dbReference>
<evidence type="ECO:0000313" key="8">
    <source>
        <dbReference type="Proteomes" id="UP000245998"/>
    </source>
</evidence>
<dbReference type="AlphaFoldDB" id="A0A2U1JYM7"/>
<proteinExistence type="predicted"/>
<dbReference type="InterPro" id="IPR050553">
    <property type="entry name" value="Thioredoxin_ResA/DsbE_sf"/>
</dbReference>
<feature type="domain" description="Thioredoxin" evidence="6">
    <location>
        <begin position="37"/>
        <end position="175"/>
    </location>
</feature>
<dbReference type="GO" id="GO:0016491">
    <property type="term" value="F:oxidoreductase activity"/>
    <property type="evidence" value="ECO:0007669"/>
    <property type="project" value="InterPro"/>
</dbReference>
<keyword evidence="3" id="KW-0812">Transmembrane</keyword>
<gene>
    <name evidence="7" type="ORF">DCC39_11700</name>
</gene>
<dbReference type="InterPro" id="IPR017937">
    <property type="entry name" value="Thioredoxin_CS"/>
</dbReference>
<dbReference type="PROSITE" id="PS00194">
    <property type="entry name" value="THIOREDOXIN_1"/>
    <property type="match status" value="1"/>
</dbReference>
<dbReference type="CDD" id="cd02966">
    <property type="entry name" value="TlpA_like_family"/>
    <property type="match status" value="1"/>
</dbReference>
<name>A0A2U1JYM7_9BACI</name>
<organism evidence="7 8">
    <name type="scientific">Pueribacillus theae</name>
    <dbReference type="NCBI Taxonomy" id="2171751"/>
    <lineage>
        <taxon>Bacteria</taxon>
        <taxon>Bacillati</taxon>
        <taxon>Bacillota</taxon>
        <taxon>Bacilli</taxon>
        <taxon>Bacillales</taxon>
        <taxon>Bacillaceae</taxon>
        <taxon>Pueribacillus</taxon>
    </lineage>
</organism>
<evidence type="ECO:0000259" key="6">
    <source>
        <dbReference type="PROSITE" id="PS51352"/>
    </source>
</evidence>
<comment type="caution">
    <text evidence="7">The sequence shown here is derived from an EMBL/GenBank/DDBJ whole genome shotgun (WGS) entry which is preliminary data.</text>
</comment>
<evidence type="ECO:0000256" key="5">
    <source>
        <dbReference type="ARBA" id="ARBA00023284"/>
    </source>
</evidence>
<dbReference type="InterPro" id="IPR013766">
    <property type="entry name" value="Thioredoxin_domain"/>
</dbReference>
<sequence>MEKKKRRLLIRTSILLVLVAAIGYTIFTSVFNDRKVVHSGDTAPNFQLQTLDGKTVQLSDYKGKGVFLNFWATYCPPCKEEMPFMDNQYQTFKEKGIEILAVNVGEPSLTAQKFVERYDLTFPILLDEREEVYKAYGVKPIPATFLIDKDGKVVDRVTKGLTEAEIQQMMEKITP</sequence>
<protein>
    <submittedName>
        <fullName evidence="7">Thiol-disulfide oxidoreductase</fullName>
    </submittedName>
</protein>
<dbReference type="InterPro" id="IPR036249">
    <property type="entry name" value="Thioredoxin-like_sf"/>
</dbReference>
<dbReference type="SUPFAM" id="SSF52833">
    <property type="entry name" value="Thioredoxin-like"/>
    <property type="match status" value="1"/>
</dbReference>
<keyword evidence="2" id="KW-0201">Cytochrome c-type biogenesis</keyword>
<evidence type="ECO:0000256" key="2">
    <source>
        <dbReference type="ARBA" id="ARBA00022748"/>
    </source>
</evidence>
<dbReference type="GO" id="GO:0030313">
    <property type="term" value="C:cell envelope"/>
    <property type="evidence" value="ECO:0007669"/>
    <property type="project" value="UniProtKB-SubCell"/>
</dbReference>
<dbReference type="PANTHER" id="PTHR42852">
    <property type="entry name" value="THIOL:DISULFIDE INTERCHANGE PROTEIN DSBE"/>
    <property type="match status" value="1"/>
</dbReference>
<dbReference type="EMBL" id="QCZG01000024">
    <property type="protein sequence ID" value="PWA10054.1"/>
    <property type="molecule type" value="Genomic_DNA"/>
</dbReference>
<dbReference type="Gene3D" id="3.40.30.10">
    <property type="entry name" value="Glutaredoxin"/>
    <property type="match status" value="1"/>
</dbReference>
<evidence type="ECO:0000313" key="7">
    <source>
        <dbReference type="EMBL" id="PWA10054.1"/>
    </source>
</evidence>
<dbReference type="RefSeq" id="WP_116555088.1">
    <property type="nucleotide sequence ID" value="NZ_QCZG01000024.1"/>
</dbReference>
<dbReference type="OrthoDB" id="25753at2"/>
<keyword evidence="5" id="KW-0676">Redox-active center</keyword>
<comment type="subcellular location">
    <subcellularLocation>
        <location evidence="1">Cell envelope</location>
    </subcellularLocation>
</comment>
<dbReference type="Proteomes" id="UP000245998">
    <property type="component" value="Unassembled WGS sequence"/>
</dbReference>
<dbReference type="Pfam" id="PF00578">
    <property type="entry name" value="AhpC-TSA"/>
    <property type="match status" value="1"/>
</dbReference>
<keyword evidence="8" id="KW-1185">Reference proteome</keyword>